<dbReference type="OrthoDB" id="5823874at2759"/>
<dbReference type="Proteomes" id="UP000276991">
    <property type="component" value="Unassembled WGS sequence"/>
</dbReference>
<keyword evidence="2" id="KW-1185">Reference proteome</keyword>
<sequence length="270" mass="31061">MQKVTIFNKSHVRMEWLNETIRFCSSQAIRLPMSNKVRETTILRPSLKKQPAQAQIRSKDLDAKRHVTFATPKLPPPKCNLLKEQPTSDQSISKFRKQKSVIDAHRKRIPSVQFIELRAKKNKHNEQIVRLCEAQEALVRSGYVIKRMEKEAKEQETAATELLRDAVSLIEIDVLRSFEKQRIGDFLDNVEQQQLEAAQKLHEELDGFDEKIASIGKALATIEKYNELLNAQLKSTEGEEELSVAEEMKLLSDDINVYLGVLDSLKQFHL</sequence>
<dbReference type="EMBL" id="UPTC01000104">
    <property type="protein sequence ID" value="VBB26437.1"/>
    <property type="molecule type" value="Genomic_DNA"/>
</dbReference>
<name>A0A498S3N6_ACAVI</name>
<dbReference type="AlphaFoldDB" id="A0A498S3N6"/>
<reference evidence="1 2" key="1">
    <citation type="submission" date="2018-08" db="EMBL/GenBank/DDBJ databases">
        <authorList>
            <person name="Laetsch R D."/>
            <person name="Stevens L."/>
            <person name="Kumar S."/>
            <person name="Blaxter L. M."/>
        </authorList>
    </citation>
    <scope>NUCLEOTIDE SEQUENCE [LARGE SCALE GENOMIC DNA]</scope>
</reference>
<proteinExistence type="predicted"/>
<evidence type="ECO:0000313" key="1">
    <source>
        <dbReference type="EMBL" id="VBB26437.1"/>
    </source>
</evidence>
<protein>
    <submittedName>
        <fullName evidence="1">Uncharacterized protein</fullName>
    </submittedName>
</protein>
<organism evidence="1 2">
    <name type="scientific">Acanthocheilonema viteae</name>
    <name type="common">Filarial nematode worm</name>
    <name type="synonym">Dipetalonema viteae</name>
    <dbReference type="NCBI Taxonomy" id="6277"/>
    <lineage>
        <taxon>Eukaryota</taxon>
        <taxon>Metazoa</taxon>
        <taxon>Ecdysozoa</taxon>
        <taxon>Nematoda</taxon>
        <taxon>Chromadorea</taxon>
        <taxon>Rhabditida</taxon>
        <taxon>Spirurina</taxon>
        <taxon>Spiruromorpha</taxon>
        <taxon>Filarioidea</taxon>
        <taxon>Onchocercidae</taxon>
        <taxon>Acanthocheilonema</taxon>
    </lineage>
</organism>
<evidence type="ECO:0000313" key="2">
    <source>
        <dbReference type="Proteomes" id="UP000276991"/>
    </source>
</evidence>
<gene>
    <name evidence="1" type="ORF">NAV_LOCUS1267</name>
</gene>
<accession>A0A498S3N6</accession>